<evidence type="ECO:0000313" key="1">
    <source>
        <dbReference type="EMBL" id="AXN58529.1"/>
    </source>
</evidence>
<dbReference type="Proteomes" id="UP000259950">
    <property type="component" value="Segment"/>
</dbReference>
<dbReference type="KEGG" id="vg:65115395"/>
<proteinExistence type="predicted"/>
<protein>
    <submittedName>
        <fullName evidence="1">Uncharacterized protein</fullName>
    </submittedName>
</protein>
<evidence type="ECO:0000313" key="2">
    <source>
        <dbReference type="Proteomes" id="UP000259950"/>
    </source>
</evidence>
<dbReference type="GeneID" id="65115395"/>
<dbReference type="RefSeq" id="YP_010097728.1">
    <property type="nucleotide sequence ID" value="NC_055761.1"/>
</dbReference>
<name>A0A346FKM4_9CAUD</name>
<dbReference type="EMBL" id="MH629685">
    <property type="protein sequence ID" value="AXN58529.1"/>
    <property type="molecule type" value="Genomic_DNA"/>
</dbReference>
<reference evidence="1" key="1">
    <citation type="submission" date="2018-07" db="EMBL/GenBank/DDBJ databases">
        <title>Complete genome sequence of the cyanophage S-PRM1 isolated from Singapore coastal waters.</title>
        <authorList>
            <person name="Chenard C."/>
            <person name="Kolundzija S."/>
            <person name="Lauro F.M."/>
        </authorList>
    </citation>
    <scope>NUCLEOTIDE SEQUENCE [LARGE SCALE GENOMIC DNA]</scope>
</reference>
<accession>A0A346FKM4</accession>
<keyword evidence="2" id="KW-1185">Reference proteome</keyword>
<sequence>MARIILKGNEEIIAAGIGNSTNAGNAKLARVYNPSSSADAIVYVVDPTEANEYSGIGSVTLGPQVTEFFEKQPTYNIYGNATIHVAPVGYGAN</sequence>
<organism evidence="1">
    <name type="scientific">Synechococcus virus S-PRM1</name>
    <dbReference type="NCBI Taxonomy" id="2100130"/>
    <lineage>
        <taxon>Viruses</taxon>
        <taxon>Duplodnaviria</taxon>
        <taxon>Heunggongvirae</taxon>
        <taxon>Uroviricota</taxon>
        <taxon>Caudoviricetes</taxon>
        <taxon>Pantevenvirales</taxon>
        <taxon>Kyanoviridae</taxon>
        <taxon>Makelovirus</taxon>
        <taxon>Makelovirus prm1</taxon>
    </lineage>
</organism>